<proteinExistence type="predicted"/>
<dbReference type="Pfam" id="PF00196">
    <property type="entry name" value="GerE"/>
    <property type="match status" value="1"/>
</dbReference>
<sequence length="917" mass="99049">MLEWNGVDPGLFTSVLDRAEGGVPTILVVEGEPGLGKTSLLADLIAQARDFRVLTADGVQNDRAPYALLTQWGVEPGRMFDGGQSTPRVAAQGLRDRLDALAAAGPVLLVADDLQWADPESVDALLWLLRRTAGDRLLVAVGTRPAPGQHPDWKRWIEGPGAAVTITLTGLTRAQVAELARRRWPSISDELVGRLHEHTGGNPLYLKTLLAEHELTDLSTADVLPAPAAFARTIAARTSRLSDAALAVLRAASVLGWTWSSLALVSAVAEVGEPTGVVEELRAAELVDIRRLDEPLQVRPSHALIRAAVYQQTPLTQLRELHLRAAPLVTSRAMALQHRRAAAARYDDGLADELAAYAHELYGRRSFRQAAQYLRWAAALTADPAVHERRWLESLYNVVLNYDFATVRAELDAIRMARDAIWRSVVLGRYAIQERRYRDAVAELEPITSGPIRPGPITSGPIAGDSAQVDRARLRYRAEVLLAWARACLGHPIDLIADGIDRAEMVRPDDTDDGAIRGIELVVAGQVSIRRFGITAVLAQLSGLPAAVAVPLTATGALAFRGSLRATMGLTRAASDDLTEATRRIEDSTDFGAGSFHAQLGFVQWLSGDWGRAALTSRKALDLAGTVVHQLTAAIAPLVDSSAGRFAEADDLIESARELLTESPWEPACLQFVNTLLVRAHAGGSAAEQATALAELRGTPFEITDISRAGPALLLTYIPALIWAKRLDEAHAAIGRLTRAEPAADWAPAVASWFRGLIHEARGEGPQALTALTAAVAMDLDLPLYRAHLLADHARLARLLGQHREAGDSLRQAESIYDRLGAAPFMERIRVILSEPAPPVQALAGGVVLTDREHDVLTLLLSGMSYAQIARELFITQSTVGYHLGNIYGKAGVKSRHELSDMARENPRLFAITVARA</sequence>
<dbReference type="GeneID" id="90162194"/>
<reference evidence="4 5" key="1">
    <citation type="journal article" date="2012" name="Appl. Environ. Microbiol.">
        <title>Involvement of two latex-clearing proteins during rubber degradation and insights into the subsequent degradation pathway revealed by the genome sequence of Gordonia polyisoprenivorans strain VH2.</title>
        <authorList>
            <person name="Hiessl S."/>
            <person name="Schuldes J."/>
            <person name="Thurmer A."/>
            <person name="Halbsguth T."/>
            <person name="Broker D."/>
            <person name="Angelov A."/>
            <person name="Liebl W."/>
            <person name="Daniel R."/>
            <person name="Steinbuchel A."/>
        </authorList>
    </citation>
    <scope>NUCLEOTIDE SEQUENCE [LARGE SCALE GENOMIC DNA]</scope>
    <source>
        <strain evidence="5">DSM 44266 / VH2</strain>
    </source>
</reference>
<dbReference type="Gene3D" id="1.10.10.10">
    <property type="entry name" value="Winged helix-like DNA-binding domain superfamily/Winged helix DNA-binding domain"/>
    <property type="match status" value="1"/>
</dbReference>
<dbReference type="SUPFAM" id="SSF48452">
    <property type="entry name" value="TPR-like"/>
    <property type="match status" value="1"/>
</dbReference>
<keyword evidence="2" id="KW-0067">ATP-binding</keyword>
<dbReference type="SUPFAM" id="SSF46894">
    <property type="entry name" value="C-terminal effector domain of the bipartite response regulators"/>
    <property type="match status" value="1"/>
</dbReference>
<dbReference type="KEGG" id="gpo:GPOL_c39370"/>
<dbReference type="InterPro" id="IPR000792">
    <property type="entry name" value="Tscrpt_reg_LuxR_C"/>
</dbReference>
<protein>
    <submittedName>
        <fullName evidence="4">Putative transcriptional regulator, LuxR family</fullName>
    </submittedName>
</protein>
<dbReference type="CDD" id="cd06170">
    <property type="entry name" value="LuxR_C_like"/>
    <property type="match status" value="1"/>
</dbReference>
<dbReference type="AlphaFoldDB" id="H6MR44"/>
<dbReference type="SMART" id="SM00421">
    <property type="entry name" value="HTH_LUXR"/>
    <property type="match status" value="1"/>
</dbReference>
<gene>
    <name evidence="4" type="ordered locus">GPOL_c39370</name>
</gene>
<dbReference type="InterPro" id="IPR041664">
    <property type="entry name" value="AAA_16"/>
</dbReference>
<dbReference type="Proteomes" id="UP000009154">
    <property type="component" value="Chromosome"/>
</dbReference>
<evidence type="ECO:0000259" key="3">
    <source>
        <dbReference type="PROSITE" id="PS50043"/>
    </source>
</evidence>
<dbReference type="eggNOG" id="COG0470">
    <property type="taxonomic scope" value="Bacteria"/>
</dbReference>
<evidence type="ECO:0000313" key="4">
    <source>
        <dbReference type="EMBL" id="AFA74948.1"/>
    </source>
</evidence>
<dbReference type="GO" id="GO:0006355">
    <property type="term" value="P:regulation of DNA-templated transcription"/>
    <property type="evidence" value="ECO:0007669"/>
    <property type="project" value="InterPro"/>
</dbReference>
<evidence type="ECO:0000256" key="1">
    <source>
        <dbReference type="ARBA" id="ARBA00022741"/>
    </source>
</evidence>
<keyword evidence="1" id="KW-0547">Nucleotide-binding</keyword>
<organism evidence="4 5">
    <name type="scientific">Gordonia polyisoprenivorans (strain DSM 44266 / VH2)</name>
    <dbReference type="NCBI Taxonomy" id="1112204"/>
    <lineage>
        <taxon>Bacteria</taxon>
        <taxon>Bacillati</taxon>
        <taxon>Actinomycetota</taxon>
        <taxon>Actinomycetes</taxon>
        <taxon>Mycobacteriales</taxon>
        <taxon>Gordoniaceae</taxon>
        <taxon>Gordonia</taxon>
    </lineage>
</organism>
<dbReference type="InterPro" id="IPR027417">
    <property type="entry name" value="P-loop_NTPase"/>
</dbReference>
<dbReference type="HOGENOM" id="CLU_006850_4_1_11"/>
<dbReference type="RefSeq" id="WP_014361249.1">
    <property type="nucleotide sequence ID" value="NC_016906.1"/>
</dbReference>
<dbReference type="PANTHER" id="PTHR16305">
    <property type="entry name" value="TESTICULAR SOLUBLE ADENYLYL CYCLASE"/>
    <property type="match status" value="1"/>
</dbReference>
<dbReference type="EMBL" id="CP003119">
    <property type="protein sequence ID" value="AFA74948.1"/>
    <property type="molecule type" value="Genomic_DNA"/>
</dbReference>
<keyword evidence="5" id="KW-1185">Reference proteome</keyword>
<feature type="domain" description="HTH luxR-type" evidence="3">
    <location>
        <begin position="842"/>
        <end position="907"/>
    </location>
</feature>
<dbReference type="InterPro" id="IPR036388">
    <property type="entry name" value="WH-like_DNA-bd_sf"/>
</dbReference>
<dbReference type="PANTHER" id="PTHR16305:SF35">
    <property type="entry name" value="TRANSCRIPTIONAL ACTIVATOR DOMAIN"/>
    <property type="match status" value="1"/>
</dbReference>
<name>H6MR44_GORPV</name>
<dbReference type="GO" id="GO:0003677">
    <property type="term" value="F:DNA binding"/>
    <property type="evidence" value="ECO:0007669"/>
    <property type="project" value="InterPro"/>
</dbReference>
<dbReference type="SUPFAM" id="SSF52540">
    <property type="entry name" value="P-loop containing nucleoside triphosphate hydrolases"/>
    <property type="match status" value="1"/>
</dbReference>
<dbReference type="GO" id="GO:0004016">
    <property type="term" value="F:adenylate cyclase activity"/>
    <property type="evidence" value="ECO:0007669"/>
    <property type="project" value="TreeGrafter"/>
</dbReference>
<evidence type="ECO:0000256" key="2">
    <source>
        <dbReference type="ARBA" id="ARBA00022840"/>
    </source>
</evidence>
<dbReference type="InterPro" id="IPR011990">
    <property type="entry name" value="TPR-like_helical_dom_sf"/>
</dbReference>
<dbReference type="Pfam" id="PF13191">
    <property type="entry name" value="AAA_16"/>
    <property type="match status" value="1"/>
</dbReference>
<dbReference type="PROSITE" id="PS00622">
    <property type="entry name" value="HTH_LUXR_1"/>
    <property type="match status" value="1"/>
</dbReference>
<dbReference type="eggNOG" id="COG2197">
    <property type="taxonomic scope" value="Bacteria"/>
</dbReference>
<evidence type="ECO:0000313" key="5">
    <source>
        <dbReference type="Proteomes" id="UP000009154"/>
    </source>
</evidence>
<dbReference type="GO" id="GO:0005737">
    <property type="term" value="C:cytoplasm"/>
    <property type="evidence" value="ECO:0007669"/>
    <property type="project" value="TreeGrafter"/>
</dbReference>
<dbReference type="PROSITE" id="PS50043">
    <property type="entry name" value="HTH_LUXR_2"/>
    <property type="match status" value="1"/>
</dbReference>
<dbReference type="STRING" id="1112204.GPOL_c39370"/>
<accession>H6MR44</accession>
<dbReference type="GO" id="GO:0005524">
    <property type="term" value="F:ATP binding"/>
    <property type="evidence" value="ECO:0007669"/>
    <property type="project" value="UniProtKB-KW"/>
</dbReference>
<dbReference type="PRINTS" id="PR00038">
    <property type="entry name" value="HTHLUXR"/>
</dbReference>
<dbReference type="InterPro" id="IPR016032">
    <property type="entry name" value="Sig_transdc_resp-reg_C-effctor"/>
</dbReference>